<evidence type="ECO:0000313" key="4">
    <source>
        <dbReference type="Proteomes" id="UP000074382"/>
    </source>
</evidence>
<evidence type="ECO:0000313" key="3">
    <source>
        <dbReference type="EMBL" id="KUP98617.1"/>
    </source>
</evidence>
<evidence type="ECO:0000259" key="2">
    <source>
        <dbReference type="Pfam" id="PF14016"/>
    </source>
</evidence>
<organism evidence="3 4">
    <name type="scientific">Thermobifida cellulosilytica TB100</name>
    <dbReference type="NCBI Taxonomy" id="665004"/>
    <lineage>
        <taxon>Bacteria</taxon>
        <taxon>Bacillati</taxon>
        <taxon>Actinomycetota</taxon>
        <taxon>Actinomycetes</taxon>
        <taxon>Streptosporangiales</taxon>
        <taxon>Nocardiopsidaceae</taxon>
        <taxon>Thermobifida</taxon>
    </lineage>
</organism>
<dbReference type="Proteomes" id="UP000074382">
    <property type="component" value="Unassembled WGS sequence"/>
</dbReference>
<dbReference type="PATRIC" id="fig|665004.4.peg.1917"/>
<dbReference type="EMBL" id="LGEM01000003">
    <property type="protein sequence ID" value="KUP98617.1"/>
    <property type="molecule type" value="Genomic_DNA"/>
</dbReference>
<feature type="domain" description="DUF4232" evidence="2">
    <location>
        <begin position="64"/>
        <end position="143"/>
    </location>
</feature>
<dbReference type="RefSeq" id="WP_068755428.1">
    <property type="nucleotide sequence ID" value="NZ_KQ950181.1"/>
</dbReference>
<feature type="signal peptide" evidence="1">
    <location>
        <begin position="1"/>
        <end position="30"/>
    </location>
</feature>
<dbReference type="InterPro" id="IPR025326">
    <property type="entry name" value="DUF4232"/>
</dbReference>
<comment type="caution">
    <text evidence="3">The sequence shown here is derived from an EMBL/GenBank/DDBJ whole genome shotgun (WGS) entry which is preliminary data.</text>
</comment>
<accession>A0A147KMY7</accession>
<sequence length="179" mass="19089">MTVFRRTARSWTLLGAVLAATALVCVPAQAGGPGGGDLRHCGKGDLKAVEERRVTALDVTVVEFSLLHVENGQTCLMPGRVEVHWVDADLREVGGWAVQAEEPPEPFPLAPGQSASWTLYQADPDRFDPAVCRPADVVGIEIFLWGEPEGTYVGMGPGQRVCADPEVVDTAAGAVRQQV</sequence>
<gene>
    <name evidence="3" type="ORF">AC529_00395</name>
</gene>
<dbReference type="Pfam" id="PF14016">
    <property type="entry name" value="DUF4232"/>
    <property type="match status" value="1"/>
</dbReference>
<proteinExistence type="predicted"/>
<keyword evidence="1" id="KW-0732">Signal</keyword>
<reference evidence="4" key="1">
    <citation type="journal article" date="2017" name="Acta Aliment.">
        <title>Plant polysaccharide degrading enzyme system of Thermpbifida cellulosilytica TB100 revealed by de novo genome project data.</title>
        <authorList>
            <person name="Toth A."/>
            <person name="Baka E."/>
            <person name="Luzics S."/>
            <person name="Bata-Vidacs I."/>
            <person name="Nagy I."/>
            <person name="Balint B."/>
            <person name="Herceg R."/>
            <person name="Olasz F."/>
            <person name="Wilk T."/>
            <person name="Nagy T."/>
            <person name="Kriszt B."/>
            <person name="Nagy I."/>
            <person name="Kukolya J."/>
        </authorList>
    </citation>
    <scope>NUCLEOTIDE SEQUENCE [LARGE SCALE GENOMIC DNA]</scope>
    <source>
        <strain evidence="4">TB100</strain>
    </source>
</reference>
<dbReference type="STRING" id="665004.AC529_00395"/>
<name>A0A147KMY7_THECS</name>
<dbReference type="AlphaFoldDB" id="A0A147KMY7"/>
<protein>
    <recommendedName>
        <fullName evidence="2">DUF4232 domain-containing protein</fullName>
    </recommendedName>
</protein>
<feature type="chain" id="PRO_5007549949" description="DUF4232 domain-containing protein" evidence="1">
    <location>
        <begin position="31"/>
        <end position="179"/>
    </location>
</feature>
<keyword evidence="4" id="KW-1185">Reference proteome</keyword>
<evidence type="ECO:0000256" key="1">
    <source>
        <dbReference type="SAM" id="SignalP"/>
    </source>
</evidence>